<evidence type="ECO:0000256" key="6">
    <source>
        <dbReference type="ARBA" id="ARBA00022705"/>
    </source>
</evidence>
<evidence type="ECO:0000256" key="12">
    <source>
        <dbReference type="ARBA" id="ARBA00049244"/>
    </source>
</evidence>
<evidence type="ECO:0000313" key="16">
    <source>
        <dbReference type="EMBL" id="AKI79087.1"/>
    </source>
</evidence>
<evidence type="ECO:0000256" key="8">
    <source>
        <dbReference type="ARBA" id="ARBA00022932"/>
    </source>
</evidence>
<dbReference type="PRINTS" id="PR00870">
    <property type="entry name" value="DNAPOLXBETA"/>
</dbReference>
<evidence type="ECO:0000256" key="9">
    <source>
        <dbReference type="ARBA" id="ARBA00023125"/>
    </source>
</evidence>
<dbReference type="GO" id="GO:0016829">
    <property type="term" value="F:lyase activity"/>
    <property type="evidence" value="ECO:0007669"/>
    <property type="project" value="UniProtKB-KW"/>
</dbReference>
<dbReference type="Pfam" id="PF14792">
    <property type="entry name" value="DNA_pol_B_palm"/>
    <property type="match status" value="1"/>
</dbReference>
<dbReference type="SMR" id="A0A0G2Y568"/>
<keyword evidence="18" id="KW-1185">Reference proteome</keyword>
<dbReference type="SUPFAM" id="SSF81585">
    <property type="entry name" value="PsbU/PolX domain-like"/>
    <property type="match status" value="1"/>
</dbReference>
<dbReference type="SUPFAM" id="SSF47802">
    <property type="entry name" value="DNA polymerase beta, N-terminal domain-like"/>
    <property type="match status" value="1"/>
</dbReference>
<evidence type="ECO:0000313" key="18">
    <source>
        <dbReference type="Proteomes" id="UP000201519"/>
    </source>
</evidence>
<dbReference type="InterPro" id="IPR002054">
    <property type="entry name" value="DNA-dir_DNA_pol_X"/>
</dbReference>
<dbReference type="GO" id="GO:0006303">
    <property type="term" value="P:double-strand break repair via nonhomologous end joining"/>
    <property type="evidence" value="ECO:0007669"/>
    <property type="project" value="TreeGrafter"/>
</dbReference>
<protein>
    <recommendedName>
        <fullName evidence="2">DNA-directed DNA polymerase</fullName>
        <ecNumber evidence="2">2.7.7.7</ecNumber>
    </recommendedName>
</protein>
<keyword evidence="5 14" id="KW-0548">Nucleotidyltransferase</keyword>
<sequence>MNSKIIEQFNLLEKQVDAEYLNSKVENDLKEETMNRFRLKSIKKALSILKNLDFEITDANDVKGIPGIGAGTIKRIKEILETGKLHDLKDKFSPEKQKQIEGIQELENVIGIGSSTAKKLISQYGIRSVDDLKKAIETGKVKVSTSIMLGLKYYGIVQRDIPRKEITAIEKLLSKEAHKIDPDLEIIICGSYRRGKKTSGDIDVLMYHPKMKTSKEMLHPEKFDLEPYFNLYIDRLTEKGFLIDDITFNPNKKYMGFCKYKLNPVRRIDIRFIPYNSLAPAMLYFTGPMELNTKMRSAAKKRKMILNEYGLFKTDKNGAQIPLDTKSEADIFHALGMDYLTPQQRELYSSGKIH</sequence>
<dbReference type="EMBL" id="KM982403">
    <property type="protein sequence ID" value="AKI80983.1"/>
    <property type="molecule type" value="Genomic_DNA"/>
</dbReference>
<dbReference type="Gene3D" id="1.10.150.20">
    <property type="entry name" value="5' to 3' exonuclease, C-terminal subdomain"/>
    <property type="match status" value="1"/>
</dbReference>
<evidence type="ECO:0000256" key="10">
    <source>
        <dbReference type="ARBA" id="ARBA00023204"/>
    </source>
</evidence>
<dbReference type="InterPro" id="IPR010996">
    <property type="entry name" value="HHH_MUS81"/>
</dbReference>
<dbReference type="Pfam" id="PF14716">
    <property type="entry name" value="HHH_8"/>
    <property type="match status" value="1"/>
</dbReference>
<organismHost>
    <name type="scientific">Acanthamoeba polyphaga</name>
    <name type="common">Amoeba</name>
    <dbReference type="NCBI Taxonomy" id="5757"/>
</organismHost>
<organism evidence="14 18">
    <name type="scientific">Acanthamoeba polyphaga mimivirus</name>
    <name type="common">APMV</name>
    <dbReference type="NCBI Taxonomy" id="212035"/>
    <lineage>
        <taxon>Viruses</taxon>
        <taxon>Varidnaviria</taxon>
        <taxon>Bamfordvirae</taxon>
        <taxon>Nucleocytoviricota</taxon>
        <taxon>Megaviricetes</taxon>
        <taxon>Imitervirales</taxon>
        <taxon>Mimiviridae</taxon>
        <taxon>Megamimivirinae</taxon>
        <taxon>Mimivirus</taxon>
        <taxon>Mimivirus bradfordmassiliense</taxon>
    </lineage>
</organism>
<dbReference type="PANTHER" id="PTHR11276">
    <property type="entry name" value="DNA POLYMERASE TYPE-X FAMILY MEMBER"/>
    <property type="match status" value="1"/>
</dbReference>
<keyword evidence="3" id="KW-0237">DNA synthesis</keyword>
<dbReference type="EC" id="2.7.7.7" evidence="2"/>
<evidence type="ECO:0000313" key="15">
    <source>
        <dbReference type="EMBL" id="AEJ34558.1"/>
    </source>
</evidence>
<feature type="domain" description="DNA-directed DNA polymerase X" evidence="13">
    <location>
        <begin position="10"/>
        <end position="346"/>
    </location>
</feature>
<dbReference type="GO" id="GO:0006260">
    <property type="term" value="P:DNA replication"/>
    <property type="evidence" value="ECO:0007669"/>
    <property type="project" value="UniProtKB-KW"/>
</dbReference>
<dbReference type="EMBL" id="JN036606">
    <property type="protein sequence ID" value="AEJ34558.1"/>
    <property type="molecule type" value="Genomic_DNA"/>
</dbReference>
<reference evidence="20 21" key="3">
    <citation type="submission" date="2014-10" db="EMBL/GenBank/DDBJ databases">
        <title>Pan-genome analysis of Brazilian lineage A amoebal mimiviruses.</title>
        <authorList>
            <person name="Assis F.L."/>
            <person name="Abrahao J.S."/>
            <person name="Kroon E.G."/>
            <person name="Dornas F.P."/>
            <person name="Andrade K.R."/>
            <person name="Borato P.V.M."/>
            <person name="Pilotto M.R."/>
            <person name="Benamar S."/>
            <person name="LaScola B."/>
            <person name="Colson P."/>
        </authorList>
    </citation>
    <scope>NUCLEOTIDE SEQUENCE [LARGE SCALE GENOMIC DNA]</scope>
    <source>
        <strain evidence="17 21">Amazonia</strain>
        <strain evidence="16 20">Oyster</strain>
    </source>
</reference>
<reference evidence="15 19" key="1">
    <citation type="journal article" date="2011" name="Proc. Natl. Acad. Sci. U.S.A.">
        <title>Mimivirus shows dramatic genome reduction after intraamoebal culture.</title>
        <authorList>
            <person name="Boyer M."/>
            <person name="Azza S."/>
            <person name="Barrassi L."/>
            <person name="Klose T."/>
            <person name="Campocasso A."/>
            <person name="Pagnier I."/>
            <person name="Fournous G."/>
            <person name="Borg A."/>
            <person name="Robert C."/>
            <person name="Zhang X."/>
            <person name="Desnues C."/>
            <person name="Henrissat B."/>
            <person name="Rossmann M.G."/>
            <person name="La Scola B."/>
            <person name="Raoult D."/>
        </authorList>
    </citation>
    <scope>NUCLEOTIDE SEQUENCE [LARGE SCALE GENOMIC DNA]</scope>
    <source>
        <strain evidence="15">M4</strain>
    </source>
</reference>
<dbReference type="InterPro" id="IPR043519">
    <property type="entry name" value="NT_sf"/>
</dbReference>
<comment type="catalytic activity">
    <reaction evidence="12">
        <text>DNA(n) + a 2'-deoxyribonucleoside 5'-triphosphate = DNA(n+1) + diphosphate</text>
        <dbReference type="Rhea" id="RHEA:22508"/>
        <dbReference type="Rhea" id="RHEA-COMP:17339"/>
        <dbReference type="Rhea" id="RHEA-COMP:17340"/>
        <dbReference type="ChEBI" id="CHEBI:33019"/>
        <dbReference type="ChEBI" id="CHEBI:61560"/>
        <dbReference type="ChEBI" id="CHEBI:173112"/>
        <dbReference type="EC" id="2.7.7.7"/>
    </reaction>
</comment>
<dbReference type="CDD" id="cd00141">
    <property type="entry name" value="NT_POLXc"/>
    <property type="match status" value="1"/>
</dbReference>
<dbReference type="InterPro" id="IPR002008">
    <property type="entry name" value="DNA_pol_X_beta-like"/>
</dbReference>
<dbReference type="GO" id="GO:0003677">
    <property type="term" value="F:DNA binding"/>
    <property type="evidence" value="ECO:0007669"/>
    <property type="project" value="UniProtKB-KW"/>
</dbReference>
<keyword evidence="7" id="KW-0227">DNA damage</keyword>
<dbReference type="Proteomes" id="UP000201519">
    <property type="component" value="Segment"/>
</dbReference>
<accession>A0A0G2Y568</accession>
<gene>
    <name evidence="14" type="primary">L318</name>
    <name evidence="15" type="ORF">MIMI_L318</name>
</gene>
<dbReference type="PROSITE" id="PS00522">
    <property type="entry name" value="DNA_POLYMERASE_X"/>
    <property type="match status" value="1"/>
</dbReference>
<evidence type="ECO:0000313" key="19">
    <source>
        <dbReference type="Proteomes" id="UP000240552"/>
    </source>
</evidence>
<keyword evidence="11" id="KW-0456">Lyase</keyword>
<name>A0A0G2Y568_MIMIV</name>
<dbReference type="InterPro" id="IPR022312">
    <property type="entry name" value="DNA_pol_X"/>
</dbReference>
<dbReference type="InterPro" id="IPR019843">
    <property type="entry name" value="DNA_pol-X_BS"/>
</dbReference>
<dbReference type="Gene3D" id="3.30.460.10">
    <property type="entry name" value="Beta Polymerase, domain 2"/>
    <property type="match status" value="1"/>
</dbReference>
<dbReference type="RefSeq" id="YP_003986821.1">
    <property type="nucleotide sequence ID" value="NC_014649.1"/>
</dbReference>
<evidence type="ECO:0000256" key="2">
    <source>
        <dbReference type="ARBA" id="ARBA00012417"/>
    </source>
</evidence>
<dbReference type="PANTHER" id="PTHR11276:SF28">
    <property type="entry name" value="DNA POLYMERASE LAMBDA"/>
    <property type="match status" value="1"/>
</dbReference>
<evidence type="ECO:0000259" key="13">
    <source>
        <dbReference type="SMART" id="SM00483"/>
    </source>
</evidence>
<keyword evidence="4 14" id="KW-0808">Transferase</keyword>
<dbReference type="GeneID" id="9924935"/>
<dbReference type="EMBL" id="HQ336222">
    <property type="protein sequence ID" value="ADO18137.1"/>
    <property type="molecule type" value="Genomic_DNA"/>
</dbReference>
<dbReference type="EMBL" id="KM982401">
    <property type="protein sequence ID" value="AKI79087.1"/>
    <property type="molecule type" value="Genomic_DNA"/>
</dbReference>
<evidence type="ECO:0000256" key="11">
    <source>
        <dbReference type="ARBA" id="ARBA00023239"/>
    </source>
</evidence>
<dbReference type="Gene3D" id="1.10.150.110">
    <property type="entry name" value="DNA polymerase beta, N-terminal domain-like"/>
    <property type="match status" value="1"/>
</dbReference>
<reference evidence="14 18" key="2">
    <citation type="journal article" date="2011" name="Virol. J.">
        <title>Breaking the 1000-gene barrier for Mimivirus using ultra-deep genome and transcriptome sequencing.</title>
        <authorList>
            <person name="Legendre M."/>
            <person name="Santini S."/>
            <person name="Rico A."/>
            <person name="Abergel C."/>
            <person name="Claverie J.M."/>
        </authorList>
    </citation>
    <scope>NUCLEOTIDE SEQUENCE [LARGE SCALE GENOMIC DNA]</scope>
</reference>
<dbReference type="Proteomes" id="UP000241474">
    <property type="component" value="Segment"/>
</dbReference>
<dbReference type="InterPro" id="IPR029398">
    <property type="entry name" value="PolB_thumb"/>
</dbReference>
<dbReference type="Proteomes" id="UP000274448">
    <property type="component" value="Segment"/>
</dbReference>
<evidence type="ECO:0000313" key="21">
    <source>
        <dbReference type="Proteomes" id="UP000274448"/>
    </source>
</evidence>
<dbReference type="Proteomes" id="UP000240552">
    <property type="component" value="Segment"/>
</dbReference>
<dbReference type="InterPro" id="IPR018944">
    <property type="entry name" value="DNA_pol_lambd_fingers_domain"/>
</dbReference>
<keyword evidence="9" id="KW-0238">DNA-binding</keyword>
<dbReference type="Pfam" id="PF10391">
    <property type="entry name" value="DNA_pol_lambd_f"/>
    <property type="match status" value="1"/>
</dbReference>
<keyword evidence="8" id="KW-0239">DNA-directed DNA polymerase</keyword>
<keyword evidence="6" id="KW-0235">DNA replication</keyword>
<evidence type="ECO:0000313" key="14">
    <source>
        <dbReference type="EMBL" id="ADO18137.1"/>
    </source>
</evidence>
<dbReference type="Pfam" id="PF14791">
    <property type="entry name" value="DNA_pol_B_thumb"/>
    <property type="match status" value="1"/>
</dbReference>
<evidence type="ECO:0000256" key="5">
    <source>
        <dbReference type="ARBA" id="ARBA00022695"/>
    </source>
</evidence>
<comment type="similarity">
    <text evidence="1">Belongs to the DNA polymerase type-X family.</text>
</comment>
<dbReference type="KEGG" id="vg:9924935"/>
<dbReference type="InterPro" id="IPR037160">
    <property type="entry name" value="DNA_Pol_thumb_sf"/>
</dbReference>
<evidence type="ECO:0000256" key="1">
    <source>
        <dbReference type="ARBA" id="ARBA00008323"/>
    </source>
</evidence>
<dbReference type="SMART" id="SM00483">
    <property type="entry name" value="POLXc"/>
    <property type="match status" value="1"/>
</dbReference>
<accession>E3VZU8</accession>
<dbReference type="InterPro" id="IPR028207">
    <property type="entry name" value="DNA_pol_B_palm_palm"/>
</dbReference>
<evidence type="ECO:0000313" key="17">
    <source>
        <dbReference type="EMBL" id="AKI80983.1"/>
    </source>
</evidence>
<dbReference type="GO" id="GO:0003887">
    <property type="term" value="F:DNA-directed DNA polymerase activity"/>
    <property type="evidence" value="ECO:0007669"/>
    <property type="project" value="UniProtKB-KW"/>
</dbReference>
<dbReference type="InterPro" id="IPR027421">
    <property type="entry name" value="DNA_pol_lamdba_lyase_dom_sf"/>
</dbReference>
<dbReference type="SUPFAM" id="SSF81301">
    <property type="entry name" value="Nucleotidyltransferase"/>
    <property type="match status" value="1"/>
</dbReference>
<evidence type="ECO:0000256" key="7">
    <source>
        <dbReference type="ARBA" id="ARBA00022763"/>
    </source>
</evidence>
<keyword evidence="10" id="KW-0234">DNA repair</keyword>
<proteinExistence type="inferred from homology"/>
<dbReference type="OrthoDB" id="7038at10239"/>
<evidence type="ECO:0000256" key="4">
    <source>
        <dbReference type="ARBA" id="ARBA00022679"/>
    </source>
</evidence>
<evidence type="ECO:0000313" key="20">
    <source>
        <dbReference type="Proteomes" id="UP000241474"/>
    </source>
</evidence>
<evidence type="ECO:0000256" key="3">
    <source>
        <dbReference type="ARBA" id="ARBA00022634"/>
    </source>
</evidence>
<dbReference type="PRINTS" id="PR00869">
    <property type="entry name" value="DNAPOLX"/>
</dbReference>
<dbReference type="Gene3D" id="3.30.210.10">
    <property type="entry name" value="DNA polymerase, thumb domain"/>
    <property type="match status" value="1"/>
</dbReference>